<dbReference type="InterPro" id="IPR008858">
    <property type="entry name" value="TROVE_dom"/>
</dbReference>
<dbReference type="RefSeq" id="WP_175489518.1">
    <property type="nucleotide sequence ID" value="NZ_FOFB01000040.1"/>
</dbReference>
<evidence type="ECO:0000256" key="6">
    <source>
        <dbReference type="ARBA" id="ARBA00023274"/>
    </source>
</evidence>
<dbReference type="PANTHER" id="PTHR14202:SF0">
    <property type="entry name" value="RNA-BINDING PROTEIN RO60"/>
    <property type="match status" value="1"/>
</dbReference>
<dbReference type="InterPro" id="IPR040322">
    <property type="entry name" value="TROVE2"/>
</dbReference>
<dbReference type="InParanoid" id="A0A1H9NXN8"/>
<name>A0A1H9NXN8_9BACT</name>
<evidence type="ECO:0000256" key="4">
    <source>
        <dbReference type="ARBA" id="ARBA00022723"/>
    </source>
</evidence>
<dbReference type="Gene3D" id="3.40.50.410">
    <property type="entry name" value="von Willebrand factor, type A domain"/>
    <property type="match status" value="1"/>
</dbReference>
<evidence type="ECO:0000259" key="7">
    <source>
        <dbReference type="PROSITE" id="PS50988"/>
    </source>
</evidence>
<evidence type="ECO:0000256" key="1">
    <source>
        <dbReference type="ARBA" id="ARBA00004496"/>
    </source>
</evidence>
<dbReference type="Pfam" id="PF05731">
    <property type="entry name" value="TROVE"/>
    <property type="match status" value="2"/>
</dbReference>
<keyword evidence="5" id="KW-0694">RNA-binding</keyword>
<evidence type="ECO:0000256" key="3">
    <source>
        <dbReference type="ARBA" id="ARBA00022490"/>
    </source>
</evidence>
<dbReference type="GO" id="GO:0005737">
    <property type="term" value="C:cytoplasm"/>
    <property type="evidence" value="ECO:0007669"/>
    <property type="project" value="UniProtKB-SubCell"/>
</dbReference>
<keyword evidence="6" id="KW-0687">Ribonucleoprotein</keyword>
<dbReference type="GO" id="GO:0003723">
    <property type="term" value="F:RNA binding"/>
    <property type="evidence" value="ECO:0007669"/>
    <property type="project" value="UniProtKB-KW"/>
</dbReference>
<keyword evidence="3" id="KW-0963">Cytoplasm</keyword>
<dbReference type="Proteomes" id="UP000199021">
    <property type="component" value="Unassembled WGS sequence"/>
</dbReference>
<dbReference type="EMBL" id="FOFB01000040">
    <property type="protein sequence ID" value="SER40425.1"/>
    <property type="molecule type" value="Genomic_DNA"/>
</dbReference>
<dbReference type="SUPFAM" id="SSF53300">
    <property type="entry name" value="vWA-like"/>
    <property type="match status" value="1"/>
</dbReference>
<feature type="domain" description="TROVE" evidence="7">
    <location>
        <begin position="14"/>
        <end position="335"/>
    </location>
</feature>
<organism evidence="8 9">
    <name type="scientific">Neolewinella agarilytica</name>
    <dbReference type="NCBI Taxonomy" id="478744"/>
    <lineage>
        <taxon>Bacteria</taxon>
        <taxon>Pseudomonadati</taxon>
        <taxon>Bacteroidota</taxon>
        <taxon>Saprospiria</taxon>
        <taxon>Saprospirales</taxon>
        <taxon>Lewinellaceae</taxon>
        <taxon>Neolewinella</taxon>
    </lineage>
</organism>
<protein>
    <submittedName>
        <fullName evidence="8">TROVE domain-containing protein</fullName>
    </submittedName>
</protein>
<evidence type="ECO:0000313" key="8">
    <source>
        <dbReference type="EMBL" id="SER40425.1"/>
    </source>
</evidence>
<dbReference type="GO" id="GO:0046872">
    <property type="term" value="F:metal ion binding"/>
    <property type="evidence" value="ECO:0007669"/>
    <property type="project" value="UniProtKB-KW"/>
</dbReference>
<evidence type="ECO:0000256" key="5">
    <source>
        <dbReference type="ARBA" id="ARBA00022884"/>
    </source>
</evidence>
<evidence type="ECO:0000256" key="2">
    <source>
        <dbReference type="ARBA" id="ARBA00007814"/>
    </source>
</evidence>
<dbReference type="PANTHER" id="PTHR14202">
    <property type="entry name" value="60 KDA RIBONUCLEOPROTEIN SSA/RO"/>
    <property type="match status" value="1"/>
</dbReference>
<dbReference type="STRING" id="478744.SAMN05444359_14031"/>
<proteinExistence type="inferred from homology"/>
<keyword evidence="4" id="KW-0479">Metal-binding</keyword>
<dbReference type="PROSITE" id="PS50988">
    <property type="entry name" value="TROVE"/>
    <property type="match status" value="1"/>
</dbReference>
<accession>A0A1H9NXN8</accession>
<dbReference type="SUPFAM" id="SSF140864">
    <property type="entry name" value="TROVE domain-like"/>
    <property type="match status" value="1"/>
</dbReference>
<comment type="similarity">
    <text evidence="2">Belongs to the Ro 60 kDa family.</text>
</comment>
<dbReference type="GO" id="GO:1990904">
    <property type="term" value="C:ribonucleoprotein complex"/>
    <property type="evidence" value="ECO:0007669"/>
    <property type="project" value="UniProtKB-KW"/>
</dbReference>
<dbReference type="AlphaFoldDB" id="A0A1H9NXN8"/>
<sequence length="513" mass="56549">MSRFNKNKMNTSLTVNRAGGSAYTRSAEHRLVSLLLTNFLTDQFYRSANQSMQELEALLKQVDPLFAAKAAVYARNEFGMRSISHAVAAGLASRVAGTDWGRRFYDRIVRRPDDMLEITAAFLAREDSGKNLTNAMKKGFATSFDRFDGYQLAKYRGEGKQVKLIDLVNLVRPVPTKRNAQALQELVNGTLKNQDTWESKLSAAGQTAGEGKSAAKAQAWADLLKEGKLGYFALIRNLRNLLEQAPELIDLIEQQLTDENRIRRSLVLPFRLLTAWKEIEKVSLNDGRQVSVGERLRSMVGVSKSNSPSGARRRVLAALEQAIVISFSNLPELKNTLVAIDNSGSMGSAAAGSNNVLCNELGALFGFALAQRSNADLLEFGTTARYLKYRLGDSPLAFAAAFGGNNKVGHGTNFETIFATAGKRSYERVIILSDMQSWLHQERGKEVLAGYRRRSGSDPFVYTIDLRGYGSSQFPSGGKVFEVSGFSEKVFDLIALAEQDPDVLLKTIESVEL</sequence>
<dbReference type="InterPro" id="IPR036465">
    <property type="entry name" value="vWFA_dom_sf"/>
</dbReference>
<evidence type="ECO:0000313" key="9">
    <source>
        <dbReference type="Proteomes" id="UP000199021"/>
    </source>
</evidence>
<reference evidence="9" key="1">
    <citation type="submission" date="2016-10" db="EMBL/GenBank/DDBJ databases">
        <authorList>
            <person name="Varghese N."/>
            <person name="Submissions S."/>
        </authorList>
    </citation>
    <scope>NUCLEOTIDE SEQUENCE [LARGE SCALE GENOMIC DNA]</scope>
    <source>
        <strain evidence="9">DSM 24740</strain>
    </source>
</reference>
<dbReference type="InterPro" id="IPR037214">
    <property type="entry name" value="TROVE_dom_sf"/>
</dbReference>
<keyword evidence="9" id="KW-1185">Reference proteome</keyword>
<comment type="subcellular location">
    <subcellularLocation>
        <location evidence="1">Cytoplasm</location>
    </subcellularLocation>
</comment>
<gene>
    <name evidence="8" type="ORF">SAMN05444359_14031</name>
</gene>